<evidence type="ECO:0000313" key="1">
    <source>
        <dbReference type="EMBL" id="EMI54432.1"/>
    </source>
</evidence>
<keyword evidence="2" id="KW-1185">Reference proteome</keyword>
<dbReference type="Proteomes" id="UP000011885">
    <property type="component" value="Unassembled WGS sequence"/>
</dbReference>
<gene>
    <name evidence="1" type="ORF">RSSM_04143</name>
</gene>
<dbReference type="PATRIC" id="fig|1263870.3.peg.4389"/>
<dbReference type="AlphaFoldDB" id="M5TYY6"/>
<dbReference type="EMBL" id="ANOH01000278">
    <property type="protein sequence ID" value="EMI54432.1"/>
    <property type="molecule type" value="Genomic_DNA"/>
</dbReference>
<comment type="caution">
    <text evidence="1">The sequence shown here is derived from an EMBL/GenBank/DDBJ whole genome shotgun (WGS) entry which is preliminary data.</text>
</comment>
<evidence type="ECO:0000313" key="2">
    <source>
        <dbReference type="Proteomes" id="UP000011885"/>
    </source>
</evidence>
<name>M5TYY6_9BACT</name>
<organism evidence="1 2">
    <name type="scientific">Rhodopirellula sallentina SM41</name>
    <dbReference type="NCBI Taxonomy" id="1263870"/>
    <lineage>
        <taxon>Bacteria</taxon>
        <taxon>Pseudomonadati</taxon>
        <taxon>Planctomycetota</taxon>
        <taxon>Planctomycetia</taxon>
        <taxon>Pirellulales</taxon>
        <taxon>Pirellulaceae</taxon>
        <taxon>Rhodopirellula</taxon>
    </lineage>
</organism>
<accession>M5TYY6</accession>
<sequence>MLVRSPWKIHLGFSKPAHSSWPPRFAESLLDCYPRFVSTRPLEKGLHRNRSKRTFAKRAKPLGKFCATYPEAQTIQFKADF</sequence>
<protein>
    <submittedName>
        <fullName evidence="1">Uncharacterized protein</fullName>
    </submittedName>
</protein>
<reference evidence="1 2" key="1">
    <citation type="journal article" date="2013" name="Mar. Genomics">
        <title>Expression of sulfatases in Rhodopirellula baltica and the diversity of sulfatases in the genus Rhodopirellula.</title>
        <authorList>
            <person name="Wegner C.E."/>
            <person name="Richter-Heitmann T."/>
            <person name="Klindworth A."/>
            <person name="Klockow C."/>
            <person name="Richter M."/>
            <person name="Achstetter T."/>
            <person name="Glockner F.O."/>
            <person name="Harder J."/>
        </authorList>
    </citation>
    <scope>NUCLEOTIDE SEQUENCE [LARGE SCALE GENOMIC DNA]</scope>
    <source>
        <strain evidence="1 2">SM41</strain>
    </source>
</reference>
<proteinExistence type="predicted"/>